<evidence type="ECO:0000313" key="2">
    <source>
        <dbReference type="Proteomes" id="UP000034753"/>
    </source>
</evidence>
<sequence length="246" mass="27613">MNLDTEARNYYLGGFFEAGGSMTFRITKRQKKTSVHVSAHPILTYTDNSHARMEQLQQAFGGTLPPVRGGEEWMWVLFGKKVCPLVGALASYAPSRSGIINAYNLWEQSGIQQRLVIAKNYIGYEKDFDGLTKEDYLDLAGKFPFIAGVLDSRGRFVIEDFLERIHINSINRPLLQALRCKWGGSLFPVMEKGEKRTVEGKMVVIKHEALRLTLSGAGALELSKAVSPYLVLRQREAFNFLAGEMC</sequence>
<gene>
    <name evidence="1" type="ORF">UU67_C0008G0022</name>
</gene>
<dbReference type="EMBL" id="LCBN01000008">
    <property type="protein sequence ID" value="KKS14090.1"/>
    <property type="molecule type" value="Genomic_DNA"/>
</dbReference>
<proteinExistence type="predicted"/>
<dbReference type="SUPFAM" id="SSF55608">
    <property type="entry name" value="Homing endonucleases"/>
    <property type="match status" value="1"/>
</dbReference>
<name>A0A0G0WMV0_9BACT</name>
<comment type="caution">
    <text evidence="1">The sequence shown here is derived from an EMBL/GenBank/DDBJ whole genome shotgun (WGS) entry which is preliminary data.</text>
</comment>
<protein>
    <recommendedName>
        <fullName evidence="3">Homing endonuclease LAGLIDADG domain-containing protein</fullName>
    </recommendedName>
</protein>
<dbReference type="Proteomes" id="UP000034753">
    <property type="component" value="Unassembled WGS sequence"/>
</dbReference>
<evidence type="ECO:0000313" key="1">
    <source>
        <dbReference type="EMBL" id="KKS14090.1"/>
    </source>
</evidence>
<organism evidence="1 2">
    <name type="scientific">Candidatus Daviesbacteria bacterium GW2011_GWB1_41_5</name>
    <dbReference type="NCBI Taxonomy" id="1618429"/>
    <lineage>
        <taxon>Bacteria</taxon>
        <taxon>Candidatus Daviesiibacteriota</taxon>
    </lineage>
</organism>
<dbReference type="AlphaFoldDB" id="A0A0G0WMV0"/>
<accession>A0A0G0WMV0</accession>
<evidence type="ECO:0008006" key="3">
    <source>
        <dbReference type="Google" id="ProtNLM"/>
    </source>
</evidence>
<reference evidence="1 2" key="1">
    <citation type="journal article" date="2015" name="Nature">
        <title>rRNA introns, odd ribosomes, and small enigmatic genomes across a large radiation of phyla.</title>
        <authorList>
            <person name="Brown C.T."/>
            <person name="Hug L.A."/>
            <person name="Thomas B.C."/>
            <person name="Sharon I."/>
            <person name="Castelle C.J."/>
            <person name="Singh A."/>
            <person name="Wilkins M.J."/>
            <person name="Williams K.H."/>
            <person name="Banfield J.F."/>
        </authorList>
    </citation>
    <scope>NUCLEOTIDE SEQUENCE [LARGE SCALE GENOMIC DNA]</scope>
</reference>
<dbReference type="Gene3D" id="3.10.28.10">
    <property type="entry name" value="Homing endonucleases"/>
    <property type="match status" value="1"/>
</dbReference>
<dbReference type="InterPro" id="IPR027434">
    <property type="entry name" value="Homing_endonucl"/>
</dbReference>